<reference evidence="1" key="1">
    <citation type="submission" date="2020-10" db="EMBL/GenBank/DDBJ databases">
        <authorList>
            <person name="Gilroy R."/>
        </authorList>
    </citation>
    <scope>NUCLEOTIDE SEQUENCE</scope>
    <source>
        <strain evidence="1">1063</strain>
    </source>
</reference>
<dbReference type="AlphaFoldDB" id="A0A9D1HRR7"/>
<proteinExistence type="predicted"/>
<name>A0A9D1HRR7_9FIRM</name>
<reference evidence="1" key="2">
    <citation type="journal article" date="2021" name="PeerJ">
        <title>Extensive microbial diversity within the chicken gut microbiome revealed by metagenomics and culture.</title>
        <authorList>
            <person name="Gilroy R."/>
            <person name="Ravi A."/>
            <person name="Getino M."/>
            <person name="Pursley I."/>
            <person name="Horton D.L."/>
            <person name="Alikhan N.F."/>
            <person name="Baker D."/>
            <person name="Gharbi K."/>
            <person name="Hall N."/>
            <person name="Watson M."/>
            <person name="Adriaenssens E.M."/>
            <person name="Foster-Nyarko E."/>
            <person name="Jarju S."/>
            <person name="Secka A."/>
            <person name="Antonio M."/>
            <person name="Oren A."/>
            <person name="Chaudhuri R.R."/>
            <person name="La Ragione R."/>
            <person name="Hildebrand F."/>
            <person name="Pallen M.J."/>
        </authorList>
    </citation>
    <scope>NUCLEOTIDE SEQUENCE</scope>
    <source>
        <strain evidence="1">1063</strain>
    </source>
</reference>
<organism evidence="1 2">
    <name type="scientific">Candidatus Limadaptatus stercorigallinarum</name>
    <dbReference type="NCBI Taxonomy" id="2840845"/>
    <lineage>
        <taxon>Bacteria</taxon>
        <taxon>Bacillati</taxon>
        <taxon>Bacillota</taxon>
        <taxon>Clostridia</taxon>
        <taxon>Eubacteriales</taxon>
        <taxon>Candidatus Limadaptatus</taxon>
    </lineage>
</organism>
<comment type="caution">
    <text evidence="1">The sequence shown here is derived from an EMBL/GenBank/DDBJ whole genome shotgun (WGS) entry which is preliminary data.</text>
</comment>
<evidence type="ECO:0000313" key="2">
    <source>
        <dbReference type="Proteomes" id="UP000824088"/>
    </source>
</evidence>
<accession>A0A9D1HRR7</accession>
<dbReference type="Gene3D" id="2.60.40.2000">
    <property type="match status" value="1"/>
</dbReference>
<dbReference type="Proteomes" id="UP000824088">
    <property type="component" value="Unassembled WGS sequence"/>
</dbReference>
<dbReference type="EMBL" id="DVMN01000019">
    <property type="protein sequence ID" value="HIU20847.1"/>
    <property type="molecule type" value="Genomic_DNA"/>
</dbReference>
<dbReference type="Pfam" id="PF07873">
    <property type="entry name" value="YabP"/>
    <property type="match status" value="1"/>
</dbReference>
<protein>
    <submittedName>
        <fullName evidence="1">YabP/YqfC family sporulation protein</fullName>
    </submittedName>
</protein>
<gene>
    <name evidence="1" type="ORF">IAD51_01200</name>
</gene>
<sequence>MTEQENKKPAKPHSIQLAEHRLLTVTGVKSVPTFTDKLIEIELEGESLTVTGHDLVVKGLDLDGGRLAASGYVTSMRYSTAPAPSSVIKRIFK</sequence>
<evidence type="ECO:0000313" key="1">
    <source>
        <dbReference type="EMBL" id="HIU20847.1"/>
    </source>
</evidence>
<dbReference type="InterPro" id="IPR038705">
    <property type="entry name" value="YabP_sf"/>
</dbReference>
<dbReference type="InterPro" id="IPR022476">
    <property type="entry name" value="Spore_YabP/YqfC"/>
</dbReference>